<evidence type="ECO:0000313" key="3">
    <source>
        <dbReference type="EMBL" id="SDD83190.1"/>
    </source>
</evidence>
<dbReference type="Proteomes" id="UP000199603">
    <property type="component" value="Unassembled WGS sequence"/>
</dbReference>
<dbReference type="STRING" id="265719.SAMN04488509_10837"/>
<evidence type="ECO:0000256" key="1">
    <source>
        <dbReference type="SAM" id="MobiDB-lite"/>
    </source>
</evidence>
<keyword evidence="4" id="KW-1185">Reference proteome</keyword>
<name>A0A1G6XYN7_9GAMM</name>
<proteinExistence type="predicted"/>
<sequence length="104" mass="10414">MPQIRTILSASLLWLLVSAPAAAVEVLPMDSPADECGSEAAAGVEPAAQEPALIEDAELPAGLQAVGGSAVPVRAPTQGGGDSSTPAPAKPSSRWNAFLPGMVR</sequence>
<dbReference type="RefSeq" id="WP_143006671.1">
    <property type="nucleotide sequence ID" value="NZ_FNAG01000008.1"/>
</dbReference>
<reference evidence="3 4" key="1">
    <citation type="submission" date="2016-10" db="EMBL/GenBank/DDBJ databases">
        <authorList>
            <person name="de Groot N.N."/>
        </authorList>
    </citation>
    <scope>NUCLEOTIDE SEQUENCE [LARGE SCALE GENOMIC DNA]</scope>
    <source>
        <strain evidence="3 4">DSM 16957</strain>
    </source>
</reference>
<dbReference type="EMBL" id="FNAG01000008">
    <property type="protein sequence ID" value="SDD83190.1"/>
    <property type="molecule type" value="Genomic_DNA"/>
</dbReference>
<feature type="chain" id="PRO_5011449272" evidence="2">
    <location>
        <begin position="24"/>
        <end position="104"/>
    </location>
</feature>
<feature type="region of interest" description="Disordered" evidence="1">
    <location>
        <begin position="68"/>
        <end position="104"/>
    </location>
</feature>
<organism evidence="3 4">
    <name type="scientific">Aquimonas voraii</name>
    <dbReference type="NCBI Taxonomy" id="265719"/>
    <lineage>
        <taxon>Bacteria</taxon>
        <taxon>Pseudomonadati</taxon>
        <taxon>Pseudomonadota</taxon>
        <taxon>Gammaproteobacteria</taxon>
        <taxon>Lysobacterales</taxon>
        <taxon>Lysobacteraceae</taxon>
        <taxon>Aquimonas</taxon>
    </lineage>
</organism>
<keyword evidence="2" id="KW-0732">Signal</keyword>
<evidence type="ECO:0000313" key="4">
    <source>
        <dbReference type="Proteomes" id="UP000199603"/>
    </source>
</evidence>
<protein>
    <submittedName>
        <fullName evidence="3">Uncharacterized protein</fullName>
    </submittedName>
</protein>
<gene>
    <name evidence="3" type="ORF">SAMN04488509_10837</name>
</gene>
<dbReference type="AlphaFoldDB" id="A0A1G6XYN7"/>
<accession>A0A1G6XYN7</accession>
<evidence type="ECO:0000256" key="2">
    <source>
        <dbReference type="SAM" id="SignalP"/>
    </source>
</evidence>
<feature type="signal peptide" evidence="2">
    <location>
        <begin position="1"/>
        <end position="23"/>
    </location>
</feature>